<proteinExistence type="predicted"/>
<protein>
    <submittedName>
        <fullName evidence="1">Uncharacterized protein</fullName>
    </submittedName>
</protein>
<name>E4PND1_MARAH</name>
<dbReference type="Proteomes" id="UP000007077">
    <property type="component" value="Chromosome"/>
</dbReference>
<accession>E4PND1</accession>
<dbReference type="KEGG" id="mad:HP15_485"/>
<reference evidence="2" key="2">
    <citation type="submission" date="2010-02" db="EMBL/GenBank/DDBJ databases">
        <title>Complete genome sequence of Marinobacter adhaerens type strain (HP15).</title>
        <authorList>
            <person name="Gaerdes A.A.M."/>
            <person name="Kaeppel E."/>
            <person name="Shezad A."/>
            <person name="Seebah S."/>
            <person name="Teeling H."/>
            <person name="Yarza P."/>
            <person name="Gloeckner F.O."/>
            <person name="Ullrich M.S."/>
        </authorList>
    </citation>
    <scope>NUCLEOTIDE SEQUENCE [LARGE SCALE GENOMIC DNA]</scope>
    <source>
        <strain evidence="2">DSM 23420 / HP15</strain>
    </source>
</reference>
<evidence type="ECO:0000313" key="2">
    <source>
        <dbReference type="Proteomes" id="UP000007077"/>
    </source>
</evidence>
<dbReference type="AlphaFoldDB" id="E4PND1"/>
<organism evidence="1 2">
    <name type="scientific">Marinobacter adhaerens (strain DSM 23420 / HP15)</name>
    <dbReference type="NCBI Taxonomy" id="225937"/>
    <lineage>
        <taxon>Bacteria</taxon>
        <taxon>Pseudomonadati</taxon>
        <taxon>Pseudomonadota</taxon>
        <taxon>Gammaproteobacteria</taxon>
        <taxon>Pseudomonadales</taxon>
        <taxon>Marinobacteraceae</taxon>
        <taxon>Marinobacter</taxon>
    </lineage>
</organism>
<sequence>MELARRIKLDPVEPALFWGLGGQVVTPVYRSCFT</sequence>
<reference evidence="1 2" key="1">
    <citation type="journal article" date="2010" name="Stand. Genomic Sci.">
        <title>Complete genome sequence of Marinobacter adhaerens type strain (HP15), a diatom-interacting marine microorganism.</title>
        <authorList>
            <person name="Gardes A."/>
            <person name="Kaeppel E."/>
            <person name="Shehzad A."/>
            <person name="Seebah S."/>
            <person name="Teeling H."/>
            <person name="Yarza P."/>
            <person name="Glockner F.O."/>
            <person name="Grossart H.P."/>
            <person name="Ullrich M.S."/>
        </authorList>
    </citation>
    <scope>NUCLEOTIDE SEQUENCE [LARGE SCALE GENOMIC DNA]</scope>
    <source>
        <strain evidence="2">DSM 23420 / HP15</strain>
    </source>
</reference>
<dbReference type="HOGENOM" id="CLU_3374521_0_0_6"/>
<gene>
    <name evidence="1" type="ordered locus">HP15_485</name>
</gene>
<evidence type="ECO:0000313" key="1">
    <source>
        <dbReference type="EMBL" id="ADP96249.1"/>
    </source>
</evidence>
<dbReference type="EMBL" id="CP001978">
    <property type="protein sequence ID" value="ADP96249.1"/>
    <property type="molecule type" value="Genomic_DNA"/>
</dbReference>